<keyword evidence="3 6" id="KW-0812">Transmembrane</keyword>
<feature type="transmembrane region" description="Helical" evidence="6">
    <location>
        <begin position="7"/>
        <end position="30"/>
    </location>
</feature>
<dbReference type="EMBL" id="QRUY01000028">
    <property type="protein sequence ID" value="RGS05355.1"/>
    <property type="molecule type" value="Genomic_DNA"/>
</dbReference>
<evidence type="ECO:0000256" key="1">
    <source>
        <dbReference type="ARBA" id="ARBA00004651"/>
    </source>
</evidence>
<evidence type="ECO:0000256" key="3">
    <source>
        <dbReference type="ARBA" id="ARBA00022692"/>
    </source>
</evidence>
<evidence type="ECO:0000256" key="5">
    <source>
        <dbReference type="ARBA" id="ARBA00023136"/>
    </source>
</evidence>
<evidence type="ECO:0000313" key="7">
    <source>
        <dbReference type="EMBL" id="RGS05355.1"/>
    </source>
</evidence>
<name>A0A415SUY8_9BACT</name>
<dbReference type="RefSeq" id="WP_118244076.1">
    <property type="nucleotide sequence ID" value="NZ_CAUHQG010000010.1"/>
</dbReference>
<feature type="transmembrane region" description="Helical" evidence="6">
    <location>
        <begin position="159"/>
        <end position="180"/>
    </location>
</feature>
<dbReference type="Proteomes" id="UP000285109">
    <property type="component" value="Unassembled WGS sequence"/>
</dbReference>
<evidence type="ECO:0000313" key="8">
    <source>
        <dbReference type="EMBL" id="RHH42858.1"/>
    </source>
</evidence>
<evidence type="ECO:0000313" key="11">
    <source>
        <dbReference type="Proteomes" id="UP000285109"/>
    </source>
</evidence>
<gene>
    <name evidence="8" type="ORF">DW204_11065</name>
    <name evidence="7" type="ORF">DWY14_11910</name>
    <name evidence="9" type="ORF">DWZ34_15195</name>
</gene>
<evidence type="ECO:0000313" key="12">
    <source>
        <dbReference type="Proteomes" id="UP000285750"/>
    </source>
</evidence>
<dbReference type="GO" id="GO:0005886">
    <property type="term" value="C:plasma membrane"/>
    <property type="evidence" value="ECO:0007669"/>
    <property type="project" value="UniProtKB-SubCell"/>
</dbReference>
<evidence type="ECO:0000313" key="9">
    <source>
        <dbReference type="EMBL" id="RHM92872.1"/>
    </source>
</evidence>
<feature type="transmembrane region" description="Helical" evidence="6">
    <location>
        <begin position="304"/>
        <end position="324"/>
    </location>
</feature>
<evidence type="ECO:0000256" key="2">
    <source>
        <dbReference type="ARBA" id="ARBA00022475"/>
    </source>
</evidence>
<dbReference type="EMBL" id="QRQK01000038">
    <property type="protein sequence ID" value="RHM92872.1"/>
    <property type="molecule type" value="Genomic_DNA"/>
</dbReference>
<proteinExistence type="predicted"/>
<feature type="transmembrane region" description="Helical" evidence="6">
    <location>
        <begin position="186"/>
        <end position="205"/>
    </location>
</feature>
<feature type="transmembrane region" description="Helical" evidence="6">
    <location>
        <begin position="85"/>
        <end position="107"/>
    </location>
</feature>
<keyword evidence="4 6" id="KW-1133">Transmembrane helix</keyword>
<evidence type="ECO:0000256" key="4">
    <source>
        <dbReference type="ARBA" id="ARBA00022989"/>
    </source>
</evidence>
<organism evidence="9 11">
    <name type="scientific">Phocaeicola plebeius</name>
    <dbReference type="NCBI Taxonomy" id="310297"/>
    <lineage>
        <taxon>Bacteria</taxon>
        <taxon>Pseudomonadati</taxon>
        <taxon>Bacteroidota</taxon>
        <taxon>Bacteroidia</taxon>
        <taxon>Bacteroidales</taxon>
        <taxon>Bacteroidaceae</taxon>
        <taxon>Phocaeicola</taxon>
    </lineage>
</organism>
<feature type="transmembrane region" description="Helical" evidence="6">
    <location>
        <begin position="403"/>
        <end position="424"/>
    </location>
</feature>
<accession>A0A415SUY8</accession>
<evidence type="ECO:0000313" key="10">
    <source>
        <dbReference type="Proteomes" id="UP000284998"/>
    </source>
</evidence>
<feature type="transmembrane region" description="Helical" evidence="6">
    <location>
        <begin position="42"/>
        <end position="64"/>
    </location>
</feature>
<feature type="transmembrane region" description="Helical" evidence="6">
    <location>
        <begin position="344"/>
        <end position="368"/>
    </location>
</feature>
<keyword evidence="5 6" id="KW-0472">Membrane</keyword>
<dbReference type="PANTHER" id="PTHR30250">
    <property type="entry name" value="PST FAMILY PREDICTED COLANIC ACID TRANSPORTER"/>
    <property type="match status" value="1"/>
</dbReference>
<evidence type="ECO:0008006" key="13">
    <source>
        <dbReference type="Google" id="ProtNLM"/>
    </source>
</evidence>
<sequence length="508" mass="57353">MDQQNKLIASNTIVTYSRTILNVFLSLYSTRWVLQELGENDFGLYSLVGSLLIVLVFLSEKIINGVSRFYAYEIGRSDYIAVQKYFNSAISINIIFSFFFIFLSLTIGEYFITNILEIPPTRIYDSILVLRISVFSTVLSLIAAPYVAMFTAKQNLIDLSLTLILQSVLSFIGIYCMRFFVCDKLLLYTILMCIVYIITYSIQIYRARHLYSECHIKREYLFEKRRIIELTKFSFWNLLADLGHLVRTQGINILTNLFFSTNGNAALGIANRVASQSSSLTNSLSNALSPAIISYEGRSETKKALEISLLSPKIGIILMLYFSVPLITEIDYILKLWLNNVPKGTSVLCISIITMFIIEKTTLGLEILLQAKGKIAKAQTTIAISYSLSILLAFIMIKANIGLLSIGAACILSMILSRIGIIFCAKEVTHIELTDWFLGLVIPIIILSLLLFSFSFLITNLFNASIGRLIANILLNAILTTFLSFLILFNHQIRKRIINFIIKNKEKG</sequence>
<evidence type="ECO:0000256" key="6">
    <source>
        <dbReference type="SAM" id="Phobius"/>
    </source>
</evidence>
<dbReference type="AlphaFoldDB" id="A0A415SUY8"/>
<protein>
    <recommendedName>
        <fullName evidence="13">Polysaccharide biosynthesis protein</fullName>
    </recommendedName>
</protein>
<reference evidence="10 11" key="1">
    <citation type="submission" date="2018-08" db="EMBL/GenBank/DDBJ databases">
        <title>A genome reference for cultivated species of the human gut microbiota.</title>
        <authorList>
            <person name="Zou Y."/>
            <person name="Xue W."/>
            <person name="Luo G."/>
        </authorList>
    </citation>
    <scope>NUCLEOTIDE SEQUENCE [LARGE SCALE GENOMIC DNA]</scope>
    <source>
        <strain evidence="7 12">AF24-16AC</strain>
        <strain evidence="9 11">AF31-28B-AC</strain>
        <strain evidence="8 10">AM17-44</strain>
    </source>
</reference>
<dbReference type="Proteomes" id="UP000285750">
    <property type="component" value="Unassembled WGS sequence"/>
</dbReference>
<keyword evidence="2" id="KW-1003">Cell membrane</keyword>
<feature type="transmembrane region" description="Helical" evidence="6">
    <location>
        <begin position="380"/>
        <end position="397"/>
    </location>
</feature>
<dbReference type="InterPro" id="IPR050833">
    <property type="entry name" value="Poly_Biosynth_Transport"/>
</dbReference>
<comment type="caution">
    <text evidence="9">The sequence shown here is derived from an EMBL/GenBank/DDBJ whole genome shotgun (WGS) entry which is preliminary data.</text>
</comment>
<feature type="transmembrane region" description="Helical" evidence="6">
    <location>
        <begin position="436"/>
        <end position="457"/>
    </location>
</feature>
<dbReference type="EMBL" id="QRJS01000028">
    <property type="protein sequence ID" value="RHH42858.1"/>
    <property type="molecule type" value="Genomic_DNA"/>
</dbReference>
<dbReference type="PANTHER" id="PTHR30250:SF26">
    <property type="entry name" value="PSMA PROTEIN"/>
    <property type="match status" value="1"/>
</dbReference>
<comment type="subcellular location">
    <subcellularLocation>
        <location evidence="1">Cell membrane</location>
        <topology evidence="1">Multi-pass membrane protein</topology>
    </subcellularLocation>
</comment>
<feature type="transmembrane region" description="Helical" evidence="6">
    <location>
        <begin position="469"/>
        <end position="489"/>
    </location>
</feature>
<feature type="transmembrane region" description="Helical" evidence="6">
    <location>
        <begin position="127"/>
        <end position="147"/>
    </location>
</feature>
<dbReference type="Proteomes" id="UP000284998">
    <property type="component" value="Unassembled WGS sequence"/>
</dbReference>